<dbReference type="AlphaFoldDB" id="A0A6A6ZVZ4"/>
<sequence>MAGRVSAPASCPYHFVALLTLTLTLTLIFALHRSPFTSTTPRSPEREPLSECDALQRLRCRALLLALPSFGALRSRPRCRVAVCSKGKPGSWRSEAPTPNQNTPADATIARRSPHRCERTASGASVSSWRHPHRFCTFNRRRQSQVASSPSLCDR</sequence>
<feature type="transmembrane region" description="Helical" evidence="2">
    <location>
        <begin position="12"/>
        <end position="32"/>
    </location>
</feature>
<proteinExistence type="predicted"/>
<keyword evidence="4" id="KW-1185">Reference proteome</keyword>
<feature type="region of interest" description="Disordered" evidence="1">
    <location>
        <begin position="87"/>
        <end position="114"/>
    </location>
</feature>
<evidence type="ECO:0000313" key="3">
    <source>
        <dbReference type="EMBL" id="KAF2824505.1"/>
    </source>
</evidence>
<accession>A0A6A6ZVZ4</accession>
<dbReference type="EMBL" id="MU006230">
    <property type="protein sequence ID" value="KAF2824505.1"/>
    <property type="molecule type" value="Genomic_DNA"/>
</dbReference>
<evidence type="ECO:0000256" key="2">
    <source>
        <dbReference type="SAM" id="Phobius"/>
    </source>
</evidence>
<gene>
    <name evidence="3" type="ORF">CC86DRAFT_56467</name>
</gene>
<protein>
    <submittedName>
        <fullName evidence="3">Uncharacterized protein</fullName>
    </submittedName>
</protein>
<reference evidence="3" key="1">
    <citation type="journal article" date="2020" name="Stud. Mycol.">
        <title>101 Dothideomycetes genomes: a test case for predicting lifestyles and emergence of pathogens.</title>
        <authorList>
            <person name="Haridas S."/>
            <person name="Albert R."/>
            <person name="Binder M."/>
            <person name="Bloem J."/>
            <person name="Labutti K."/>
            <person name="Salamov A."/>
            <person name="Andreopoulos B."/>
            <person name="Baker S."/>
            <person name="Barry K."/>
            <person name="Bills G."/>
            <person name="Bluhm B."/>
            <person name="Cannon C."/>
            <person name="Castanera R."/>
            <person name="Culley D."/>
            <person name="Daum C."/>
            <person name="Ezra D."/>
            <person name="Gonzalez J."/>
            <person name="Henrissat B."/>
            <person name="Kuo A."/>
            <person name="Liang C."/>
            <person name="Lipzen A."/>
            <person name="Lutzoni F."/>
            <person name="Magnuson J."/>
            <person name="Mondo S."/>
            <person name="Nolan M."/>
            <person name="Ohm R."/>
            <person name="Pangilinan J."/>
            <person name="Park H.-J."/>
            <person name="Ramirez L."/>
            <person name="Alfaro M."/>
            <person name="Sun H."/>
            <person name="Tritt A."/>
            <person name="Yoshinaga Y."/>
            <person name="Zwiers L.-H."/>
            <person name="Turgeon B."/>
            <person name="Goodwin S."/>
            <person name="Spatafora J."/>
            <person name="Crous P."/>
            <person name="Grigoriev I."/>
        </authorList>
    </citation>
    <scope>NUCLEOTIDE SEQUENCE</scope>
    <source>
        <strain evidence="3">CBS 113818</strain>
    </source>
</reference>
<dbReference type="Proteomes" id="UP000799424">
    <property type="component" value="Unassembled WGS sequence"/>
</dbReference>
<keyword evidence="2" id="KW-1133">Transmembrane helix</keyword>
<name>A0A6A6ZVZ4_9PLEO</name>
<keyword evidence="2" id="KW-0472">Membrane</keyword>
<evidence type="ECO:0000256" key="1">
    <source>
        <dbReference type="SAM" id="MobiDB-lite"/>
    </source>
</evidence>
<organism evidence="3 4">
    <name type="scientific">Ophiobolus disseminans</name>
    <dbReference type="NCBI Taxonomy" id="1469910"/>
    <lineage>
        <taxon>Eukaryota</taxon>
        <taxon>Fungi</taxon>
        <taxon>Dikarya</taxon>
        <taxon>Ascomycota</taxon>
        <taxon>Pezizomycotina</taxon>
        <taxon>Dothideomycetes</taxon>
        <taxon>Pleosporomycetidae</taxon>
        <taxon>Pleosporales</taxon>
        <taxon>Pleosporineae</taxon>
        <taxon>Phaeosphaeriaceae</taxon>
        <taxon>Ophiobolus</taxon>
    </lineage>
</organism>
<evidence type="ECO:0000313" key="4">
    <source>
        <dbReference type="Proteomes" id="UP000799424"/>
    </source>
</evidence>
<keyword evidence="2" id="KW-0812">Transmembrane</keyword>